<sequence>MSGVWELKDGKVRLLDKQSEPRRKAPAGEQLSSTAGPRRMLVHESSGQPVSSLEELEALLADLGWERDEDDGTALLKFYKPGSQPDPLTLSLPRDLADFTSVHMRDVVVKNRGSFHVVER</sequence>
<name>A0A3B6PUT4_WHEAT</name>
<dbReference type="EnsemblPlants" id="TraesCS6B02G424400.1">
    <property type="protein sequence ID" value="TraesCS6B02G424400.1.cds1"/>
    <property type="gene ID" value="TraesCS6B02G424400"/>
</dbReference>
<dbReference type="PANTHER" id="PTHR33433">
    <property type="entry name" value="FLOWERING-PROMOTING FACTOR 1-LIKE PROTEIN 1"/>
    <property type="match status" value="1"/>
</dbReference>
<dbReference type="Gramene" id="TraesPARA_EIv1.0_2109160.1">
    <property type="protein sequence ID" value="TraesPARA_EIv1.0_2109160.1.CDS1"/>
    <property type="gene ID" value="TraesPARA_EIv1.0_2109160"/>
</dbReference>
<reference evidence="3" key="2">
    <citation type="submission" date="2018-10" db="UniProtKB">
        <authorList>
            <consortium name="EnsemblPlants"/>
        </authorList>
    </citation>
    <scope>IDENTIFICATION</scope>
</reference>
<protein>
    <submittedName>
        <fullName evidence="3">Uncharacterized protein</fullName>
    </submittedName>
</protein>
<feature type="region of interest" description="Disordered" evidence="2">
    <location>
        <begin position="15"/>
        <end position="49"/>
    </location>
</feature>
<reference evidence="3" key="1">
    <citation type="submission" date="2018-08" db="EMBL/GenBank/DDBJ databases">
        <authorList>
            <person name="Rossello M."/>
        </authorList>
    </citation>
    <scope>NUCLEOTIDE SEQUENCE [LARGE SCALE GENOMIC DNA]</scope>
    <source>
        <strain evidence="3">cv. Chinese Spring</strain>
    </source>
</reference>
<dbReference type="Gramene" id="TraesMAC6B03G03626390.1">
    <property type="protein sequence ID" value="TraesMAC6B03G03626390.1.CDS1"/>
    <property type="gene ID" value="TraesMAC6B03G03626390"/>
</dbReference>
<proteinExistence type="inferred from homology"/>
<organism evidence="3">
    <name type="scientific">Triticum aestivum</name>
    <name type="common">Wheat</name>
    <dbReference type="NCBI Taxonomy" id="4565"/>
    <lineage>
        <taxon>Eukaryota</taxon>
        <taxon>Viridiplantae</taxon>
        <taxon>Streptophyta</taxon>
        <taxon>Embryophyta</taxon>
        <taxon>Tracheophyta</taxon>
        <taxon>Spermatophyta</taxon>
        <taxon>Magnoliopsida</taxon>
        <taxon>Liliopsida</taxon>
        <taxon>Poales</taxon>
        <taxon>Poaceae</taxon>
        <taxon>BOP clade</taxon>
        <taxon>Pooideae</taxon>
        <taxon>Triticodae</taxon>
        <taxon>Triticeae</taxon>
        <taxon>Triticinae</taxon>
        <taxon>Triticum</taxon>
    </lineage>
</organism>
<dbReference type="STRING" id="4565.A0A3B6PUT4"/>
<dbReference type="InterPro" id="IPR039274">
    <property type="entry name" value="FPF1"/>
</dbReference>
<dbReference type="Gramene" id="TraesLAC6B03G03580310.1">
    <property type="protein sequence ID" value="TraesLAC6B03G03580310.1.CDS1"/>
    <property type="gene ID" value="TraesLAC6B03G03580310"/>
</dbReference>
<dbReference type="GO" id="GO:0045841">
    <property type="term" value="P:negative regulation of mitotic metaphase/anaphase transition"/>
    <property type="evidence" value="ECO:0000318"/>
    <property type="project" value="GO_Central"/>
</dbReference>
<dbReference type="Proteomes" id="UP000019116">
    <property type="component" value="Chromosome 6B"/>
</dbReference>
<evidence type="ECO:0000256" key="1">
    <source>
        <dbReference type="ARBA" id="ARBA00008013"/>
    </source>
</evidence>
<keyword evidence="4" id="KW-1185">Reference proteome</keyword>
<comment type="similarity">
    <text evidence="1">Belongs to the FPF1 family.</text>
</comment>
<dbReference type="Gramene" id="TraesCS6B02G424400.1">
    <property type="protein sequence ID" value="TraesCS6B02G424400.1.cds1"/>
    <property type="gene ID" value="TraesCS6B02G424400"/>
</dbReference>
<dbReference type="GO" id="GO:0009909">
    <property type="term" value="P:regulation of flower development"/>
    <property type="evidence" value="ECO:0007669"/>
    <property type="project" value="InterPro"/>
</dbReference>
<accession>A0A3B6PUT4</accession>
<dbReference type="Gramene" id="TraesSTA6B03G03614600.1">
    <property type="protein sequence ID" value="TraesSTA6B03G03614600.1.CDS1"/>
    <property type="gene ID" value="TraesSTA6B03G03614600"/>
</dbReference>
<evidence type="ECO:0000256" key="2">
    <source>
        <dbReference type="SAM" id="MobiDB-lite"/>
    </source>
</evidence>
<dbReference type="Gramene" id="TraesCS6B03G1188900.1">
    <property type="protein sequence ID" value="TraesCS6B03G1188900.1.CDS1"/>
    <property type="gene ID" value="TraesCS6B03G1188900"/>
</dbReference>
<dbReference type="Gramene" id="TraesCLE_scaffold_113656_01G000200.1">
    <property type="protein sequence ID" value="TraesCLE_scaffold_113656_01G000200.1"/>
    <property type="gene ID" value="TraesCLE_scaffold_113656_01G000200"/>
</dbReference>
<evidence type="ECO:0000313" key="3">
    <source>
        <dbReference type="EnsemblPlants" id="TraesCS6B02G424400.1.cds1"/>
    </source>
</evidence>
<dbReference type="AlphaFoldDB" id="A0A3B6PUT4"/>
<evidence type="ECO:0000313" key="4">
    <source>
        <dbReference type="Proteomes" id="UP000019116"/>
    </source>
</evidence>